<evidence type="ECO:0000313" key="2">
    <source>
        <dbReference type="EMBL" id="EMB33329.1"/>
    </source>
</evidence>
<evidence type="ECO:0000259" key="1">
    <source>
        <dbReference type="Pfam" id="PF25302"/>
    </source>
</evidence>
<dbReference type="HOGENOM" id="CLU_806408_0_0_12"/>
<dbReference type="AlphaFoldDB" id="A0A0E2EH63"/>
<dbReference type="PATRIC" id="fig|999432.5.peg.1753"/>
<name>A0A0E2EH63_TREDN</name>
<dbReference type="Proteomes" id="UP000011705">
    <property type="component" value="Chromosome"/>
</dbReference>
<proteinExistence type="predicted"/>
<organism evidence="2">
    <name type="scientific">Treponema denticola H-22</name>
    <dbReference type="NCBI Taxonomy" id="999432"/>
    <lineage>
        <taxon>Bacteria</taxon>
        <taxon>Pseudomonadati</taxon>
        <taxon>Spirochaetota</taxon>
        <taxon>Spirochaetia</taxon>
        <taxon>Spirochaetales</taxon>
        <taxon>Treponemataceae</taxon>
        <taxon>Treponema</taxon>
    </lineage>
</organism>
<dbReference type="NCBIfam" id="NF047619">
    <property type="entry name" value="NADase_discoid"/>
    <property type="match status" value="1"/>
</dbReference>
<reference evidence="2" key="1">
    <citation type="submission" date="2012-01" db="EMBL/GenBank/DDBJ databases">
        <title>The Genome Sequence of Treponema denticola H-22.</title>
        <authorList>
            <consortium name="The Broad Institute Genome Sequencing Platform"/>
            <person name="Earl A."/>
            <person name="Ward D."/>
            <person name="Feldgarden M."/>
            <person name="Gevers D."/>
            <person name="Blanton J.M."/>
            <person name="Fenno C.J."/>
            <person name="Baranova O.V."/>
            <person name="Mathney J."/>
            <person name="Dewhirst F.E."/>
            <person name="Izard J."/>
            <person name="Young S.K."/>
            <person name="Zeng Q."/>
            <person name="Gargeya S."/>
            <person name="Fitzgerald M."/>
            <person name="Haas B."/>
            <person name="Abouelleil A."/>
            <person name="Alvarado L."/>
            <person name="Arachchi H.M."/>
            <person name="Berlin A."/>
            <person name="Chapman S.B."/>
            <person name="Gearin G."/>
            <person name="Goldberg J."/>
            <person name="Griggs A."/>
            <person name="Gujja S."/>
            <person name="Hansen M."/>
            <person name="Heiman D."/>
            <person name="Howarth C."/>
            <person name="Larimer J."/>
            <person name="Lui A."/>
            <person name="MacDonald P.J.P."/>
            <person name="McCowen C."/>
            <person name="Montmayeur A."/>
            <person name="Murphy C."/>
            <person name="Neiman D."/>
            <person name="Pearson M."/>
            <person name="Priest M."/>
            <person name="Roberts A."/>
            <person name="Saif S."/>
            <person name="Shea T."/>
            <person name="Sisk P."/>
            <person name="Stolte C."/>
            <person name="Sykes S."/>
            <person name="Wortman J."/>
            <person name="Nusbaum C."/>
            <person name="Birren B."/>
        </authorList>
    </citation>
    <scope>NUCLEOTIDE SEQUENCE [LARGE SCALE GENOMIC DNA]</scope>
    <source>
        <strain evidence="2">H-22</strain>
    </source>
</reference>
<protein>
    <recommendedName>
        <fullName evidence="1">NAD glycohydrolase translocation F5/8 type C domain-containing protein</fullName>
    </recommendedName>
</protein>
<feature type="domain" description="NAD glycohydrolase translocation F5/8 type C" evidence="1">
    <location>
        <begin position="233"/>
        <end position="346"/>
    </location>
</feature>
<dbReference type="Pfam" id="PF25302">
    <property type="entry name" value="NADase_transloc"/>
    <property type="match status" value="1"/>
</dbReference>
<dbReference type="RefSeq" id="WP_002684853.1">
    <property type="nucleotide sequence ID" value="NZ_CM001795.1"/>
</dbReference>
<dbReference type="EMBL" id="AGDV01000012">
    <property type="protein sequence ID" value="EMB33329.1"/>
    <property type="molecule type" value="Genomic_DNA"/>
</dbReference>
<comment type="caution">
    <text evidence="2">The sequence shown here is derived from an EMBL/GenBank/DDBJ whole genome shotgun (WGS) entry which is preliminary data.</text>
</comment>
<gene>
    <name evidence="2" type="ORF">HMPREF9726_01690</name>
</gene>
<accession>A0A0E2EH63</accession>
<dbReference type="InterPro" id="IPR057561">
    <property type="entry name" value="NADase_transloc"/>
</dbReference>
<sequence>MKKIILFSLLIFTSIPGFTYDYREILFGNNYESITECTDEEILKYFKSQKSIQDGDYGDKYVRLFEENYENGTVYRLLTSYETLNDENLSKLYENKMRLRQWVYIKVNGVFHEISYGYIYIRNSGDGTVTSWNEDNYGNVSVIERNNNIIGILEFNSAKRVISHSADSDDGESWETTERSTSANFKYWKDLQNESFYKNWPGDECLHLIRKDVEIPVINIDYSYPLIDKVRPFKYTIQNAFDGNPSTSYVEDTEDSTIKISLYSKNLNSNCIKMKIINGYAQNEMLYKNNNRIKVIDSFNEKSTAVTLKDKNLEPQIINWIDYGFYVKEFYKGKKYNDTCIAELDFQSENGNWIFEK</sequence>